<sequence length="46" mass="5251">MTVNALAAYRRACMKLKVILSAYWERAVQFLSQNPRELSSCDNNST</sequence>
<proteinExistence type="predicted"/>
<name>A0A248U915_9HYPH</name>
<dbReference type="Proteomes" id="UP000215256">
    <property type="component" value="Chromosome 2"/>
</dbReference>
<protein>
    <submittedName>
        <fullName evidence="1">Uncharacterized protein</fullName>
    </submittedName>
</protein>
<dbReference type="AlphaFoldDB" id="A0A248U915"/>
<evidence type="ECO:0000313" key="1">
    <source>
        <dbReference type="EMBL" id="ASV83277.1"/>
    </source>
</evidence>
<evidence type="ECO:0000313" key="2">
    <source>
        <dbReference type="Proteomes" id="UP000215256"/>
    </source>
</evidence>
<dbReference type="EMBL" id="CP022603">
    <property type="protein sequence ID" value="ASV83277.1"/>
    <property type="molecule type" value="Genomic_DNA"/>
</dbReference>
<dbReference type="KEGG" id="och:CES85_4056"/>
<reference evidence="1 2" key="1">
    <citation type="submission" date="2017-07" db="EMBL/GenBank/DDBJ databases">
        <title>Phylogenetic study on the rhizospheric bacterium Ochrobactrum sp. A44.</title>
        <authorList>
            <person name="Krzyzanowska D.M."/>
            <person name="Ossowicki A."/>
            <person name="Rajewska M."/>
            <person name="Maciag T."/>
            <person name="Kaczynski Z."/>
            <person name="Czerwicka M."/>
            <person name="Jafra S."/>
        </authorList>
    </citation>
    <scope>NUCLEOTIDE SEQUENCE [LARGE SCALE GENOMIC DNA]</scope>
    <source>
        <strain evidence="1 2">A44</strain>
    </source>
</reference>
<gene>
    <name evidence="1" type="ORF">CES85_4056</name>
</gene>
<organism evidence="1 2">
    <name type="scientific">Ochrobactrum quorumnocens</name>
    <dbReference type="NCBI Taxonomy" id="271865"/>
    <lineage>
        <taxon>Bacteria</taxon>
        <taxon>Pseudomonadati</taxon>
        <taxon>Pseudomonadota</taxon>
        <taxon>Alphaproteobacteria</taxon>
        <taxon>Hyphomicrobiales</taxon>
        <taxon>Brucellaceae</taxon>
        <taxon>Brucella/Ochrobactrum group</taxon>
        <taxon>Ochrobactrum</taxon>
    </lineage>
</organism>
<accession>A0A248U915</accession>